<feature type="region of interest" description="Disordered" evidence="1">
    <location>
        <begin position="143"/>
        <end position="171"/>
    </location>
</feature>
<sequence length="171" mass="18929">METLDEYPRRASPGKRAPVAAANGRHGEVPKLLTAPYVATLVNVFLTNGYGVAWNAEPYYIELIKRFDGPQAAYALRSFAVQSIIPKLGAPLSQEKWGELVDLVAPKLTEREDRVLLERVRAFTGEMSLVEVLSGPFDRLAPGEAGTQHQGFETPDVGHMGLRTSRRRRRG</sequence>
<evidence type="ECO:0000313" key="2">
    <source>
        <dbReference type="EMBL" id="MBB1246555.1"/>
    </source>
</evidence>
<evidence type="ECO:0000313" key="3">
    <source>
        <dbReference type="Proteomes" id="UP000766698"/>
    </source>
</evidence>
<evidence type="ECO:0000256" key="1">
    <source>
        <dbReference type="SAM" id="MobiDB-lite"/>
    </source>
</evidence>
<gene>
    <name evidence="2" type="ORF">GL263_23830</name>
</gene>
<dbReference type="EMBL" id="WMLF01000530">
    <property type="protein sequence ID" value="MBB1246555.1"/>
    <property type="molecule type" value="Genomic_DNA"/>
</dbReference>
<dbReference type="Proteomes" id="UP000766698">
    <property type="component" value="Unassembled WGS sequence"/>
</dbReference>
<name>A0ABR6ENS3_9ACTN</name>
<feature type="region of interest" description="Disordered" evidence="1">
    <location>
        <begin position="1"/>
        <end position="22"/>
    </location>
</feature>
<keyword evidence="3" id="KW-1185">Reference proteome</keyword>
<organism evidence="2 3">
    <name type="scientific">Streptomyces durbertensis</name>
    <dbReference type="NCBI Taxonomy" id="2448886"/>
    <lineage>
        <taxon>Bacteria</taxon>
        <taxon>Bacillati</taxon>
        <taxon>Actinomycetota</taxon>
        <taxon>Actinomycetes</taxon>
        <taxon>Kitasatosporales</taxon>
        <taxon>Streptomycetaceae</taxon>
        <taxon>Streptomyces</taxon>
    </lineage>
</organism>
<comment type="caution">
    <text evidence="2">The sequence shown here is derived from an EMBL/GenBank/DDBJ whole genome shotgun (WGS) entry which is preliminary data.</text>
</comment>
<protein>
    <submittedName>
        <fullName evidence="2">Uncharacterized protein</fullName>
    </submittedName>
</protein>
<feature type="non-terminal residue" evidence="2">
    <location>
        <position position="171"/>
    </location>
</feature>
<accession>A0ABR6ENS3</accession>
<proteinExistence type="predicted"/>
<reference evidence="3" key="1">
    <citation type="journal article" date="2020" name="Syst. Appl. Microbiol.">
        <title>Streptomyces alkaliterrae sp. nov., isolated from an alkaline soil, and emended descriptions of Streptomyces alkaliphilus, Streptomyces calidiresistens and Streptomyces durbertensis.</title>
        <authorList>
            <person name="Swiecimska M."/>
            <person name="Golinska P."/>
            <person name="Nouioui I."/>
            <person name="Wypij M."/>
            <person name="Rai M."/>
            <person name="Sangal V."/>
            <person name="Goodfellow M."/>
        </authorList>
    </citation>
    <scope>NUCLEOTIDE SEQUENCE [LARGE SCALE GENOMIC DNA]</scope>
    <source>
        <strain evidence="3">DSM 104538</strain>
    </source>
</reference>